<dbReference type="Proteomes" id="UP001234581">
    <property type="component" value="Unassembled WGS sequence"/>
</dbReference>
<proteinExistence type="predicted"/>
<keyword evidence="2" id="KW-1185">Reference proteome</keyword>
<gene>
    <name evidence="1" type="ORF">O0I10_006480</name>
</gene>
<comment type="caution">
    <text evidence="1">The sequence shown here is derived from an EMBL/GenBank/DDBJ whole genome shotgun (WGS) entry which is preliminary data.</text>
</comment>
<organism evidence="1 2">
    <name type="scientific">Lichtheimia ornata</name>
    <dbReference type="NCBI Taxonomy" id="688661"/>
    <lineage>
        <taxon>Eukaryota</taxon>
        <taxon>Fungi</taxon>
        <taxon>Fungi incertae sedis</taxon>
        <taxon>Mucoromycota</taxon>
        <taxon>Mucoromycotina</taxon>
        <taxon>Mucoromycetes</taxon>
        <taxon>Mucorales</taxon>
        <taxon>Lichtheimiaceae</taxon>
        <taxon>Lichtheimia</taxon>
    </lineage>
</organism>
<dbReference type="EMBL" id="JARTCD010000028">
    <property type="protein sequence ID" value="KAJ8657952.1"/>
    <property type="molecule type" value="Genomic_DNA"/>
</dbReference>
<sequence length="134" mass="15424">MGTRDYSWTRQRGIFPGDALALLEDFLDTEFPNGGLVNLAPPETQMYFDDAVPFQQRFAAFLNEHQDHPHHGTWSYMNSRIAHYPKDFFPNINVLRPDSVSIGPVRRRIPGVGMRQCKYINIAAIPRNPIPRLE</sequence>
<name>A0AAD7Y108_9FUNG</name>
<dbReference type="GeneID" id="83213891"/>
<dbReference type="RefSeq" id="XP_058342865.1">
    <property type="nucleotide sequence ID" value="XM_058486508.1"/>
</dbReference>
<reference evidence="1 2" key="1">
    <citation type="submission" date="2023-03" db="EMBL/GenBank/DDBJ databases">
        <title>Genome sequence of Lichtheimia ornata CBS 291.66.</title>
        <authorList>
            <person name="Mohabir J.T."/>
            <person name="Shea T.P."/>
            <person name="Kurbessoian T."/>
            <person name="Berby B."/>
            <person name="Fontaine J."/>
            <person name="Livny J."/>
            <person name="Gnirke A."/>
            <person name="Stajich J.E."/>
            <person name="Cuomo C.A."/>
        </authorList>
    </citation>
    <scope>NUCLEOTIDE SEQUENCE [LARGE SCALE GENOMIC DNA]</scope>
    <source>
        <strain evidence="1">CBS 291.66</strain>
    </source>
</reference>
<evidence type="ECO:0000313" key="2">
    <source>
        <dbReference type="Proteomes" id="UP001234581"/>
    </source>
</evidence>
<accession>A0AAD7Y108</accession>
<protein>
    <submittedName>
        <fullName evidence="1">Uncharacterized protein</fullName>
    </submittedName>
</protein>
<dbReference type="AlphaFoldDB" id="A0AAD7Y108"/>
<evidence type="ECO:0000313" key="1">
    <source>
        <dbReference type="EMBL" id="KAJ8657952.1"/>
    </source>
</evidence>